<dbReference type="PANTHER" id="PTHR42951">
    <property type="entry name" value="METALLO-BETA-LACTAMASE DOMAIN-CONTAINING"/>
    <property type="match status" value="1"/>
</dbReference>
<dbReference type="PANTHER" id="PTHR42951:SF17">
    <property type="entry name" value="METALLO-BETA-LACTAMASE DOMAIN-CONTAINING PROTEIN"/>
    <property type="match status" value="1"/>
</dbReference>
<sequence length="284" mass="31201">MERSSSTEKILPVTSIRDGSGTEVVPGVYCYTIQIANVFFIGNPEISNEWVLVDAGMPGSGHRILSKAADLFGPDHRLKAIILTHGHFDHVGGLIDILEEHRVPVYAHPLEFSYLKGASDYPAPDHEVDGGTVAKMSWEFPYKAIDISAHLHELPANGSVPEMPGWKWIHTPGHTEGHVSLFRNHGRVLLAGDAFVTVKQDSLYKVLTQKREVHGPPVYLTPDWRSAWESVVKIVELRPSVAATGHGKPMRGAALAKGLVNLANNFQEVAVPKYGKFVEQPKAQ</sequence>
<evidence type="ECO:0000259" key="1">
    <source>
        <dbReference type="SMART" id="SM00849"/>
    </source>
</evidence>
<proteinExistence type="predicted"/>
<dbReference type="Proteomes" id="UP000509222">
    <property type="component" value="Chromosome"/>
</dbReference>
<name>A0A7H8QB98_9BACL</name>
<dbReference type="Pfam" id="PF00753">
    <property type="entry name" value="Lactamase_B"/>
    <property type="match status" value="1"/>
</dbReference>
<keyword evidence="3" id="KW-1185">Reference proteome</keyword>
<protein>
    <submittedName>
        <fullName evidence="2">MBL fold metallo-hydrolase</fullName>
    </submittedName>
</protein>
<evidence type="ECO:0000313" key="2">
    <source>
        <dbReference type="EMBL" id="QKX50842.1"/>
    </source>
</evidence>
<dbReference type="RefSeq" id="WP_036807429.1">
    <property type="nucleotide sequence ID" value="NZ_CP051177.1"/>
</dbReference>
<dbReference type="GO" id="GO:0016787">
    <property type="term" value="F:hydrolase activity"/>
    <property type="evidence" value="ECO:0007669"/>
    <property type="project" value="UniProtKB-KW"/>
</dbReference>
<organism evidence="2 3">
    <name type="scientific">Planococcus glaciei</name>
    <dbReference type="NCBI Taxonomy" id="459472"/>
    <lineage>
        <taxon>Bacteria</taxon>
        <taxon>Bacillati</taxon>
        <taxon>Bacillota</taxon>
        <taxon>Bacilli</taxon>
        <taxon>Bacillales</taxon>
        <taxon>Caryophanaceae</taxon>
        <taxon>Planococcus</taxon>
    </lineage>
</organism>
<feature type="domain" description="Metallo-beta-lactamase" evidence="1">
    <location>
        <begin position="35"/>
        <end position="246"/>
    </location>
</feature>
<dbReference type="SMART" id="SM00849">
    <property type="entry name" value="Lactamase_B"/>
    <property type="match status" value="1"/>
</dbReference>
<gene>
    <name evidence="2" type="ORF">HF394_09725</name>
</gene>
<dbReference type="InterPro" id="IPR050855">
    <property type="entry name" value="NDM-1-like"/>
</dbReference>
<dbReference type="CDD" id="cd07721">
    <property type="entry name" value="yflN-like_MBL-fold"/>
    <property type="match status" value="1"/>
</dbReference>
<reference evidence="3" key="1">
    <citation type="submission" date="2020-06" db="EMBL/GenBank/DDBJ databases">
        <title>Isolation of Planomicrobium glaciei.</title>
        <authorList>
            <person name="Malisova L."/>
            <person name="Safrankova R."/>
            <person name="Jakubu V."/>
            <person name="Spanelova P."/>
        </authorList>
    </citation>
    <scope>NUCLEOTIDE SEQUENCE [LARGE SCALE GENOMIC DNA]</scope>
    <source>
        <strain evidence="3">NRL-ATB46093</strain>
    </source>
</reference>
<dbReference type="InterPro" id="IPR001279">
    <property type="entry name" value="Metallo-B-lactamas"/>
</dbReference>
<dbReference type="InterPro" id="IPR036866">
    <property type="entry name" value="RibonucZ/Hydroxyglut_hydro"/>
</dbReference>
<keyword evidence="2" id="KW-0378">Hydrolase</keyword>
<dbReference type="SUPFAM" id="SSF56281">
    <property type="entry name" value="Metallo-hydrolase/oxidoreductase"/>
    <property type="match status" value="1"/>
</dbReference>
<dbReference type="Gene3D" id="3.60.15.10">
    <property type="entry name" value="Ribonuclease Z/Hydroxyacylglutathione hydrolase-like"/>
    <property type="match status" value="1"/>
</dbReference>
<evidence type="ECO:0000313" key="3">
    <source>
        <dbReference type="Proteomes" id="UP000509222"/>
    </source>
</evidence>
<accession>A0A7H8QB98</accession>
<dbReference type="AlphaFoldDB" id="A0A7H8QB98"/>
<dbReference type="EMBL" id="CP051177">
    <property type="protein sequence ID" value="QKX50842.1"/>
    <property type="molecule type" value="Genomic_DNA"/>
</dbReference>